<dbReference type="KEGG" id="tsph:KIH39_20455"/>
<dbReference type="Proteomes" id="UP000676194">
    <property type="component" value="Chromosome"/>
</dbReference>
<accession>A0A8E6EXF5</accession>
<feature type="region of interest" description="Disordered" evidence="1">
    <location>
        <begin position="24"/>
        <end position="66"/>
    </location>
</feature>
<gene>
    <name evidence="2" type="ORF">KIH39_20455</name>
</gene>
<sequence length="66" mass="6755">MRSLQIFAMITTLFLVGCGEKDLNKDLKPVGKDAPKPAAAGASAAPGKNSPSDGKQSNSTAPQTPQ</sequence>
<proteinExistence type="predicted"/>
<dbReference type="RefSeq" id="WP_213495077.1">
    <property type="nucleotide sequence ID" value="NZ_CP074694.1"/>
</dbReference>
<dbReference type="EMBL" id="CP074694">
    <property type="protein sequence ID" value="QVL31196.1"/>
    <property type="molecule type" value="Genomic_DNA"/>
</dbReference>
<protein>
    <recommendedName>
        <fullName evidence="4">Lipoprotein</fullName>
    </recommendedName>
</protein>
<feature type="compositionally biased region" description="Polar residues" evidence="1">
    <location>
        <begin position="53"/>
        <end position="66"/>
    </location>
</feature>
<feature type="compositionally biased region" description="Low complexity" evidence="1">
    <location>
        <begin position="36"/>
        <end position="52"/>
    </location>
</feature>
<name>A0A8E6EXF5_9BACT</name>
<dbReference type="AlphaFoldDB" id="A0A8E6EXF5"/>
<organism evidence="2 3">
    <name type="scientific">Telmatocola sphagniphila</name>
    <dbReference type="NCBI Taxonomy" id="1123043"/>
    <lineage>
        <taxon>Bacteria</taxon>
        <taxon>Pseudomonadati</taxon>
        <taxon>Planctomycetota</taxon>
        <taxon>Planctomycetia</taxon>
        <taxon>Gemmatales</taxon>
        <taxon>Gemmataceae</taxon>
    </lineage>
</organism>
<evidence type="ECO:0000313" key="2">
    <source>
        <dbReference type="EMBL" id="QVL31196.1"/>
    </source>
</evidence>
<evidence type="ECO:0000313" key="3">
    <source>
        <dbReference type="Proteomes" id="UP000676194"/>
    </source>
</evidence>
<feature type="compositionally biased region" description="Basic and acidic residues" evidence="1">
    <location>
        <begin position="24"/>
        <end position="35"/>
    </location>
</feature>
<keyword evidence="3" id="KW-1185">Reference proteome</keyword>
<reference evidence="2" key="1">
    <citation type="submission" date="2021-05" db="EMBL/GenBank/DDBJ databases">
        <title>Complete genome sequence of the cellulolytic planctomycete Telmatocola sphagniphila SP2T and characterization of the first cellulase from planctomycetes.</title>
        <authorList>
            <person name="Rakitin A.L."/>
            <person name="Beletsky A.V."/>
            <person name="Naumoff D.G."/>
            <person name="Kulichevskaya I.S."/>
            <person name="Mardanov A.V."/>
            <person name="Ravin N.V."/>
            <person name="Dedysh S.N."/>
        </authorList>
    </citation>
    <scope>NUCLEOTIDE SEQUENCE</scope>
    <source>
        <strain evidence="2">SP2T</strain>
    </source>
</reference>
<evidence type="ECO:0000256" key="1">
    <source>
        <dbReference type="SAM" id="MobiDB-lite"/>
    </source>
</evidence>
<evidence type="ECO:0008006" key="4">
    <source>
        <dbReference type="Google" id="ProtNLM"/>
    </source>
</evidence>
<dbReference type="PROSITE" id="PS51257">
    <property type="entry name" value="PROKAR_LIPOPROTEIN"/>
    <property type="match status" value="1"/>
</dbReference>